<reference evidence="1" key="1">
    <citation type="submission" date="2020-08" db="EMBL/GenBank/DDBJ databases">
        <title>Multicomponent nature underlies the extraordinary mechanical properties of spider dragline silk.</title>
        <authorList>
            <person name="Kono N."/>
            <person name="Nakamura H."/>
            <person name="Mori M."/>
            <person name="Yoshida Y."/>
            <person name="Ohtoshi R."/>
            <person name="Malay A.D."/>
            <person name="Moran D.A.P."/>
            <person name="Tomita M."/>
            <person name="Numata K."/>
            <person name="Arakawa K."/>
        </authorList>
    </citation>
    <scope>NUCLEOTIDE SEQUENCE</scope>
</reference>
<dbReference type="AlphaFoldDB" id="A0A8X6PFL3"/>
<protein>
    <submittedName>
        <fullName evidence="1">Titin</fullName>
    </submittedName>
</protein>
<evidence type="ECO:0000313" key="2">
    <source>
        <dbReference type="Proteomes" id="UP000887013"/>
    </source>
</evidence>
<comment type="caution">
    <text evidence="1">The sequence shown here is derived from an EMBL/GenBank/DDBJ whole genome shotgun (WGS) entry which is preliminary data.</text>
</comment>
<accession>A0A8X6PFL3</accession>
<dbReference type="OrthoDB" id="6612025at2759"/>
<name>A0A8X6PFL3_NEPPI</name>
<evidence type="ECO:0000313" key="1">
    <source>
        <dbReference type="EMBL" id="GFT67988.1"/>
    </source>
</evidence>
<proteinExistence type="predicted"/>
<organism evidence="1 2">
    <name type="scientific">Nephila pilipes</name>
    <name type="common">Giant wood spider</name>
    <name type="synonym">Nephila maculata</name>
    <dbReference type="NCBI Taxonomy" id="299642"/>
    <lineage>
        <taxon>Eukaryota</taxon>
        <taxon>Metazoa</taxon>
        <taxon>Ecdysozoa</taxon>
        <taxon>Arthropoda</taxon>
        <taxon>Chelicerata</taxon>
        <taxon>Arachnida</taxon>
        <taxon>Araneae</taxon>
        <taxon>Araneomorphae</taxon>
        <taxon>Entelegynae</taxon>
        <taxon>Araneoidea</taxon>
        <taxon>Nephilidae</taxon>
        <taxon>Nephila</taxon>
    </lineage>
</organism>
<dbReference type="Proteomes" id="UP000887013">
    <property type="component" value="Unassembled WGS sequence"/>
</dbReference>
<dbReference type="EMBL" id="BMAW01020412">
    <property type="protein sequence ID" value="GFT67988.1"/>
    <property type="molecule type" value="Genomic_DNA"/>
</dbReference>
<keyword evidence="2" id="KW-1185">Reference proteome</keyword>
<gene>
    <name evidence="1" type="primary">sls</name>
    <name evidence="1" type="ORF">NPIL_385631</name>
</gene>
<feature type="non-terminal residue" evidence="1">
    <location>
        <position position="1"/>
    </location>
</feature>
<sequence>SGKLSLTVKVNQFCKLRRNLMCLLRK</sequence>